<reference evidence="2 3" key="1">
    <citation type="journal article" date="2018" name="Nat. Ecol. Evol.">
        <title>Pezizomycetes genomes reveal the molecular basis of ectomycorrhizal truffle lifestyle.</title>
        <authorList>
            <person name="Murat C."/>
            <person name="Payen T."/>
            <person name="Noel B."/>
            <person name="Kuo A."/>
            <person name="Morin E."/>
            <person name="Chen J."/>
            <person name="Kohler A."/>
            <person name="Krizsan K."/>
            <person name="Balestrini R."/>
            <person name="Da Silva C."/>
            <person name="Montanini B."/>
            <person name="Hainaut M."/>
            <person name="Levati E."/>
            <person name="Barry K.W."/>
            <person name="Belfiori B."/>
            <person name="Cichocki N."/>
            <person name="Clum A."/>
            <person name="Dockter R.B."/>
            <person name="Fauchery L."/>
            <person name="Guy J."/>
            <person name="Iotti M."/>
            <person name="Le Tacon F."/>
            <person name="Lindquist E.A."/>
            <person name="Lipzen A."/>
            <person name="Malagnac F."/>
            <person name="Mello A."/>
            <person name="Molinier V."/>
            <person name="Miyauchi S."/>
            <person name="Poulain J."/>
            <person name="Riccioni C."/>
            <person name="Rubini A."/>
            <person name="Sitrit Y."/>
            <person name="Splivallo R."/>
            <person name="Traeger S."/>
            <person name="Wang M."/>
            <person name="Zifcakova L."/>
            <person name="Wipf D."/>
            <person name="Zambonelli A."/>
            <person name="Paolocci F."/>
            <person name="Nowrousian M."/>
            <person name="Ottonello S."/>
            <person name="Baldrian P."/>
            <person name="Spatafora J.W."/>
            <person name="Henrissat B."/>
            <person name="Nagy L.G."/>
            <person name="Aury J.M."/>
            <person name="Wincker P."/>
            <person name="Grigoriev I.V."/>
            <person name="Bonfante P."/>
            <person name="Martin F.M."/>
        </authorList>
    </citation>
    <scope>NUCLEOTIDE SEQUENCE [LARGE SCALE GENOMIC DNA]</scope>
    <source>
        <strain evidence="2 3">RN42</strain>
    </source>
</reference>
<dbReference type="Proteomes" id="UP000275078">
    <property type="component" value="Unassembled WGS sequence"/>
</dbReference>
<accession>A0A3N4IJ06</accession>
<dbReference type="EMBL" id="ML119660">
    <property type="protein sequence ID" value="RPA84130.1"/>
    <property type="molecule type" value="Genomic_DNA"/>
</dbReference>
<gene>
    <name evidence="2" type="ORF">BJ508DRAFT_412862</name>
</gene>
<dbReference type="OrthoDB" id="5370359at2759"/>
<sequence>MSRPSRSSTKSQCIAYFDILASAIDTEDHAKQEESEHEEEFEEIAREDDKDGEDDYKPVTPGKRKATDSALDTIMKSAKQQKTTPKKTPTKPRAKKRGPVHIAEPMIEALKKTLKRKTVNEKEIKLPESSVKAIVEFIDILRDGCEEAGLLEKLFSVKDGEEAAKVELTEGEAAYKASDIADKIRTAIRKQMKWVPGCKYGTAKFSTEGCCLDGPQVFYSLFKVDPSELGKKKSTFTFDYTREEFADVFGEDIRTSARFDYMVIKTASAKWNLKTGEWKVWGRYGKS</sequence>
<dbReference type="AlphaFoldDB" id="A0A3N4IJ06"/>
<protein>
    <submittedName>
        <fullName evidence="2">Uncharacterized protein</fullName>
    </submittedName>
</protein>
<keyword evidence="3" id="KW-1185">Reference proteome</keyword>
<feature type="compositionally biased region" description="Basic residues" evidence="1">
    <location>
        <begin position="84"/>
        <end position="98"/>
    </location>
</feature>
<evidence type="ECO:0000256" key="1">
    <source>
        <dbReference type="SAM" id="MobiDB-lite"/>
    </source>
</evidence>
<name>A0A3N4IJ06_ASCIM</name>
<evidence type="ECO:0000313" key="3">
    <source>
        <dbReference type="Proteomes" id="UP000275078"/>
    </source>
</evidence>
<evidence type="ECO:0000313" key="2">
    <source>
        <dbReference type="EMBL" id="RPA84130.1"/>
    </source>
</evidence>
<organism evidence="2 3">
    <name type="scientific">Ascobolus immersus RN42</name>
    <dbReference type="NCBI Taxonomy" id="1160509"/>
    <lineage>
        <taxon>Eukaryota</taxon>
        <taxon>Fungi</taxon>
        <taxon>Dikarya</taxon>
        <taxon>Ascomycota</taxon>
        <taxon>Pezizomycotina</taxon>
        <taxon>Pezizomycetes</taxon>
        <taxon>Pezizales</taxon>
        <taxon>Ascobolaceae</taxon>
        <taxon>Ascobolus</taxon>
    </lineage>
</organism>
<proteinExistence type="predicted"/>
<feature type="region of interest" description="Disordered" evidence="1">
    <location>
        <begin position="26"/>
        <end position="98"/>
    </location>
</feature>